<evidence type="ECO:0000256" key="1">
    <source>
        <dbReference type="SAM" id="MobiDB-lite"/>
    </source>
</evidence>
<feature type="region of interest" description="Disordered" evidence="1">
    <location>
        <begin position="22"/>
        <end position="41"/>
    </location>
</feature>
<evidence type="ECO:0000313" key="2">
    <source>
        <dbReference type="EMBL" id="CAL1388513.1"/>
    </source>
</evidence>
<dbReference type="AlphaFoldDB" id="A0AAV2ES08"/>
<keyword evidence="3" id="KW-1185">Reference proteome</keyword>
<sequence length="109" mass="12092">MAHTREPCLAKRMEVSWRLAGEAVDDGDESDFVGGRERGPPLGEELEAAGVGPVLRVVGDVVFGVEFGRGEIAKGSGRWSRKSGAEPWRRWSPSLWRRSGEKEEEVRIE</sequence>
<organism evidence="2 3">
    <name type="scientific">Linum trigynum</name>
    <dbReference type="NCBI Taxonomy" id="586398"/>
    <lineage>
        <taxon>Eukaryota</taxon>
        <taxon>Viridiplantae</taxon>
        <taxon>Streptophyta</taxon>
        <taxon>Embryophyta</taxon>
        <taxon>Tracheophyta</taxon>
        <taxon>Spermatophyta</taxon>
        <taxon>Magnoliopsida</taxon>
        <taxon>eudicotyledons</taxon>
        <taxon>Gunneridae</taxon>
        <taxon>Pentapetalae</taxon>
        <taxon>rosids</taxon>
        <taxon>fabids</taxon>
        <taxon>Malpighiales</taxon>
        <taxon>Linaceae</taxon>
        <taxon>Linum</taxon>
    </lineage>
</organism>
<accession>A0AAV2ES08</accession>
<proteinExistence type="predicted"/>
<gene>
    <name evidence="2" type="ORF">LTRI10_LOCUS29441</name>
</gene>
<protein>
    <submittedName>
        <fullName evidence="2">Uncharacterized protein</fullName>
    </submittedName>
</protein>
<dbReference type="Proteomes" id="UP001497516">
    <property type="component" value="Chromosome 5"/>
</dbReference>
<dbReference type="EMBL" id="OZ034818">
    <property type="protein sequence ID" value="CAL1388513.1"/>
    <property type="molecule type" value="Genomic_DNA"/>
</dbReference>
<name>A0AAV2ES08_9ROSI</name>
<reference evidence="2 3" key="1">
    <citation type="submission" date="2024-04" db="EMBL/GenBank/DDBJ databases">
        <authorList>
            <person name="Fracassetti M."/>
        </authorList>
    </citation>
    <scope>NUCLEOTIDE SEQUENCE [LARGE SCALE GENOMIC DNA]</scope>
</reference>
<evidence type="ECO:0000313" key="3">
    <source>
        <dbReference type="Proteomes" id="UP001497516"/>
    </source>
</evidence>